<sequence length="92" mass="9906">MNKANQTKSTKFIIELCAHVTLAPDDNNKNVFNNGISNSIDCTPNGGHIFNSISGTNAECNSAQNIVKNKKNSVIINNPNPTFIPLTTTDVC</sequence>
<comment type="caution">
    <text evidence="1">The sequence shown here is derived from an EMBL/GenBank/DDBJ whole genome shotgun (WGS) entry which is preliminary data.</text>
</comment>
<organism evidence="1 2">
    <name type="scientific">Smittium megazygosporum</name>
    <dbReference type="NCBI Taxonomy" id="133381"/>
    <lineage>
        <taxon>Eukaryota</taxon>
        <taxon>Fungi</taxon>
        <taxon>Fungi incertae sedis</taxon>
        <taxon>Zoopagomycota</taxon>
        <taxon>Kickxellomycotina</taxon>
        <taxon>Harpellomycetes</taxon>
        <taxon>Harpellales</taxon>
        <taxon>Legeriomycetaceae</taxon>
        <taxon>Smittium</taxon>
    </lineage>
</organism>
<gene>
    <name evidence="1" type="ORF">BB560_000012</name>
</gene>
<protein>
    <submittedName>
        <fullName evidence="1">Uncharacterized protein</fullName>
    </submittedName>
</protein>
<evidence type="ECO:0000313" key="1">
    <source>
        <dbReference type="EMBL" id="PVV05463.1"/>
    </source>
</evidence>
<evidence type="ECO:0000313" key="2">
    <source>
        <dbReference type="Proteomes" id="UP000245609"/>
    </source>
</evidence>
<proteinExistence type="predicted"/>
<dbReference type="Proteomes" id="UP000245609">
    <property type="component" value="Unassembled WGS sequence"/>
</dbReference>
<name>A0A2T9ZLI9_9FUNG</name>
<accession>A0A2T9ZLI9</accession>
<reference evidence="1 2" key="1">
    <citation type="journal article" date="2018" name="MBio">
        <title>Comparative Genomics Reveals the Core Gene Toolbox for the Fungus-Insect Symbiosis.</title>
        <authorList>
            <person name="Wang Y."/>
            <person name="Stata M."/>
            <person name="Wang W."/>
            <person name="Stajich J.E."/>
            <person name="White M.M."/>
            <person name="Moncalvo J.M."/>
        </authorList>
    </citation>
    <scope>NUCLEOTIDE SEQUENCE [LARGE SCALE GENOMIC DNA]</scope>
    <source>
        <strain evidence="1 2">SC-DP-2</strain>
    </source>
</reference>
<keyword evidence="2" id="KW-1185">Reference proteome</keyword>
<dbReference type="AlphaFoldDB" id="A0A2T9ZLI9"/>
<dbReference type="EMBL" id="MBFS01000002">
    <property type="protein sequence ID" value="PVV05463.1"/>
    <property type="molecule type" value="Genomic_DNA"/>
</dbReference>